<dbReference type="Proteomes" id="UP001060261">
    <property type="component" value="Chromosome"/>
</dbReference>
<evidence type="ECO:0000313" key="5">
    <source>
        <dbReference type="Proteomes" id="UP001060261"/>
    </source>
</evidence>
<feature type="chain" id="PRO_5045739986" evidence="2">
    <location>
        <begin position="29"/>
        <end position="164"/>
    </location>
</feature>
<dbReference type="InterPro" id="IPR025711">
    <property type="entry name" value="PepSY"/>
</dbReference>
<keyword evidence="2" id="KW-0732">Signal</keyword>
<feature type="compositionally biased region" description="Polar residues" evidence="1">
    <location>
        <begin position="155"/>
        <end position="164"/>
    </location>
</feature>
<dbReference type="Pfam" id="PF03413">
    <property type="entry name" value="PepSY"/>
    <property type="match status" value="1"/>
</dbReference>
<keyword evidence="5" id="KW-1185">Reference proteome</keyword>
<feature type="compositionally biased region" description="Polar residues" evidence="1">
    <location>
        <begin position="54"/>
        <end position="68"/>
    </location>
</feature>
<evidence type="ECO:0000313" key="4">
    <source>
        <dbReference type="EMBL" id="UWX63545.1"/>
    </source>
</evidence>
<sequence>MNKQTKNTVLTLAVFTALAAPLAGYAFAQTTSSTTKTSTLAQAAQPADAETNDGPDTQDSSVKGSLSLPTEAAGIEVPDAQEQGQYQALTRISAAQASAAAQARVPGAVSSVTLGDENGSLVYEVVIGKVAVMVDAGNGQVLGQSTADTEGSDTGADSGTETND</sequence>
<accession>A0ABY5YEP0</accession>
<dbReference type="RefSeq" id="WP_260559830.1">
    <property type="nucleotide sequence ID" value="NZ_BAABEC010000181.1"/>
</dbReference>
<dbReference type="EMBL" id="CP104213">
    <property type="protein sequence ID" value="UWX63545.1"/>
    <property type="molecule type" value="Genomic_DNA"/>
</dbReference>
<evidence type="ECO:0000256" key="1">
    <source>
        <dbReference type="SAM" id="MobiDB-lite"/>
    </source>
</evidence>
<evidence type="ECO:0000256" key="2">
    <source>
        <dbReference type="SAM" id="SignalP"/>
    </source>
</evidence>
<gene>
    <name evidence="4" type="ORF">N0D28_12470</name>
</gene>
<name>A0ABY5YEP0_9DEIO</name>
<dbReference type="Gene3D" id="3.10.450.40">
    <property type="match status" value="1"/>
</dbReference>
<protein>
    <submittedName>
        <fullName evidence="4">PepSY domain-containing protein</fullName>
    </submittedName>
</protein>
<proteinExistence type="predicted"/>
<feature type="region of interest" description="Disordered" evidence="1">
    <location>
        <begin position="141"/>
        <end position="164"/>
    </location>
</feature>
<feature type="signal peptide" evidence="2">
    <location>
        <begin position="1"/>
        <end position="28"/>
    </location>
</feature>
<feature type="domain" description="PepSY" evidence="3">
    <location>
        <begin position="91"/>
        <end position="144"/>
    </location>
</feature>
<evidence type="ECO:0000259" key="3">
    <source>
        <dbReference type="Pfam" id="PF03413"/>
    </source>
</evidence>
<reference evidence="4" key="1">
    <citation type="submission" date="2022-09" db="EMBL/GenBank/DDBJ databases">
        <title>genome sequence of Deinococcus rubellus.</title>
        <authorList>
            <person name="Srinivasan S."/>
        </authorList>
    </citation>
    <scope>NUCLEOTIDE SEQUENCE</scope>
    <source>
        <strain evidence="4">Ant6</strain>
    </source>
</reference>
<feature type="region of interest" description="Disordered" evidence="1">
    <location>
        <begin position="38"/>
        <end position="74"/>
    </location>
</feature>
<organism evidence="4 5">
    <name type="scientific">Deinococcus rubellus</name>
    <dbReference type="NCBI Taxonomy" id="1889240"/>
    <lineage>
        <taxon>Bacteria</taxon>
        <taxon>Thermotogati</taxon>
        <taxon>Deinococcota</taxon>
        <taxon>Deinococci</taxon>
        <taxon>Deinococcales</taxon>
        <taxon>Deinococcaceae</taxon>
        <taxon>Deinococcus</taxon>
    </lineage>
</organism>